<proteinExistence type="inferred from homology"/>
<accession>A0A832ZU85</accession>
<dbReference type="Proteomes" id="UP000608579">
    <property type="component" value="Unassembled WGS sequence"/>
</dbReference>
<dbReference type="InterPro" id="IPR024904">
    <property type="entry name" value="OTCase_ArgI"/>
</dbReference>
<comment type="caution">
    <text evidence="8">The sequence shown here is derived from an EMBL/GenBank/DDBJ whole genome shotgun (WGS) entry which is preliminary data.</text>
</comment>
<reference evidence="8" key="1">
    <citation type="journal article" date="2020" name="ISME J.">
        <title>Gammaproteobacteria mediating utilization of methyl-, sulfur- and petroleum organic compounds in deep ocean hydrothermal plumes.</title>
        <authorList>
            <person name="Zhou Z."/>
            <person name="Liu Y."/>
            <person name="Pan J."/>
            <person name="Cron B.R."/>
            <person name="Toner B.M."/>
            <person name="Anantharaman K."/>
            <person name="Breier J.A."/>
            <person name="Dick G.J."/>
            <person name="Li M."/>
        </authorList>
    </citation>
    <scope>NUCLEOTIDE SEQUENCE</scope>
    <source>
        <strain evidence="8">SZUA-1515</strain>
    </source>
</reference>
<feature type="domain" description="Aspartate/ornithine carbamoyltransferase carbamoyl-P binding" evidence="7">
    <location>
        <begin position="5"/>
        <end position="143"/>
    </location>
</feature>
<dbReference type="InterPro" id="IPR006131">
    <property type="entry name" value="Asp_carbamoyltransf_Asp/Orn-bd"/>
</dbReference>
<evidence type="ECO:0000256" key="5">
    <source>
        <dbReference type="HAMAP-Rule" id="MF_01109"/>
    </source>
</evidence>
<dbReference type="HAMAP" id="MF_01109">
    <property type="entry name" value="OTCase"/>
    <property type="match status" value="1"/>
</dbReference>
<feature type="binding site" evidence="5">
    <location>
        <begin position="130"/>
        <end position="133"/>
    </location>
    <ligand>
        <name>carbamoyl phosphate</name>
        <dbReference type="ChEBI" id="CHEBI:58228"/>
    </ligand>
</feature>
<dbReference type="GO" id="GO:0004585">
    <property type="term" value="F:ornithine carbamoyltransferase activity"/>
    <property type="evidence" value="ECO:0007669"/>
    <property type="project" value="UniProtKB-UniRule"/>
</dbReference>
<comment type="catalytic activity">
    <reaction evidence="4 5">
        <text>carbamoyl phosphate + L-ornithine = L-citrulline + phosphate + H(+)</text>
        <dbReference type="Rhea" id="RHEA:19513"/>
        <dbReference type="ChEBI" id="CHEBI:15378"/>
        <dbReference type="ChEBI" id="CHEBI:43474"/>
        <dbReference type="ChEBI" id="CHEBI:46911"/>
        <dbReference type="ChEBI" id="CHEBI:57743"/>
        <dbReference type="ChEBI" id="CHEBI:58228"/>
        <dbReference type="EC" id="2.1.3.3"/>
    </reaction>
</comment>
<dbReference type="FunFam" id="3.40.50.1370:FF:000008">
    <property type="entry name" value="Ornithine carbamoyltransferase"/>
    <property type="match status" value="1"/>
</dbReference>
<evidence type="ECO:0000256" key="4">
    <source>
        <dbReference type="ARBA" id="ARBA00048772"/>
    </source>
</evidence>
<dbReference type="InterPro" id="IPR006132">
    <property type="entry name" value="Asp/Orn_carbamoyltranf_P-bd"/>
</dbReference>
<dbReference type="GO" id="GO:0005737">
    <property type="term" value="C:cytoplasm"/>
    <property type="evidence" value="ECO:0007669"/>
    <property type="project" value="UniProtKB-SubCell"/>
</dbReference>
<dbReference type="GO" id="GO:0042450">
    <property type="term" value="P:L-arginine biosynthetic process via ornithine"/>
    <property type="evidence" value="ECO:0007669"/>
    <property type="project" value="UniProtKB-UniRule"/>
</dbReference>
<feature type="binding site" evidence="5">
    <location>
        <position position="296"/>
    </location>
    <ligand>
        <name>carbamoyl phosphate</name>
        <dbReference type="ChEBI" id="CHEBI:58228"/>
    </ligand>
</feature>
<dbReference type="InterPro" id="IPR036901">
    <property type="entry name" value="Asp/Orn_carbamoylTrfase_sf"/>
</dbReference>
<dbReference type="PANTHER" id="PTHR45753">
    <property type="entry name" value="ORNITHINE CARBAMOYLTRANSFERASE, MITOCHONDRIAL"/>
    <property type="match status" value="1"/>
</dbReference>
<sequence>MKLVKHFLEFDGYSRKEVSQIINSALKLKKQGYPANKPLKNKVAALIFQKPSTRTRVSFEGGLARLGGYALYLGWQELQLGRGESVADTARVMSRYVDCIVARVYSHATLVEMAGNSRVPVVNALSDKHHPCQALADIMTVWEYSRRLRLRNVKIAYVGDGNNVCNSLIQICALLGMRLSVATPREYKPDDEIVKKSLEWAGETGAVIELLEEPDEAVKEADFVYTDVFISMGQEEERQRRIEAFLPKYQVNRKLLSHAKPHVRFMHCMPMHVGEEVTADVAYSDFSIIYDQAENRMHTEASLLLYLLRGRG</sequence>
<comment type="subcellular location">
    <subcellularLocation>
        <location evidence="5">Cytoplasm</location>
    </subcellularLocation>
</comment>
<dbReference type="EMBL" id="DQVM01000018">
    <property type="protein sequence ID" value="HIQ29108.1"/>
    <property type="molecule type" value="Genomic_DNA"/>
</dbReference>
<dbReference type="Pfam" id="PF00185">
    <property type="entry name" value="OTCace"/>
    <property type="match status" value="1"/>
</dbReference>
<feature type="binding site" evidence="5">
    <location>
        <position position="103"/>
    </location>
    <ligand>
        <name>carbamoyl phosphate</name>
        <dbReference type="ChEBI" id="CHEBI:58228"/>
    </ligand>
</feature>
<feature type="binding site" evidence="5">
    <location>
        <begin position="231"/>
        <end position="232"/>
    </location>
    <ligand>
        <name>L-ornithine</name>
        <dbReference type="ChEBI" id="CHEBI:46911"/>
    </ligand>
</feature>
<dbReference type="Gene3D" id="3.40.50.1370">
    <property type="entry name" value="Aspartate/ornithine carbamoyltransferase"/>
    <property type="match status" value="2"/>
</dbReference>
<evidence type="ECO:0000259" key="7">
    <source>
        <dbReference type="Pfam" id="PF02729"/>
    </source>
</evidence>
<feature type="binding site" evidence="5">
    <location>
        <position position="79"/>
    </location>
    <ligand>
        <name>carbamoyl phosphate</name>
        <dbReference type="ChEBI" id="CHEBI:58228"/>
    </ligand>
</feature>
<gene>
    <name evidence="8" type="primary">argF</name>
    <name evidence="8" type="ORF">EYH45_00930</name>
</gene>
<protein>
    <recommendedName>
        <fullName evidence="2 5">Ornithine carbamoyltransferase</fullName>
        <shortName evidence="5">OTCase</shortName>
        <ecNumber evidence="2 5">2.1.3.3</ecNumber>
    </recommendedName>
</protein>
<dbReference type="Pfam" id="PF02729">
    <property type="entry name" value="OTCace_N"/>
    <property type="match status" value="1"/>
</dbReference>
<dbReference type="PANTHER" id="PTHR45753:SF3">
    <property type="entry name" value="ORNITHINE TRANSCARBAMYLASE, MITOCHONDRIAL"/>
    <property type="match status" value="1"/>
</dbReference>
<dbReference type="PRINTS" id="PR00102">
    <property type="entry name" value="OTCASE"/>
</dbReference>
<keyword evidence="5" id="KW-0963">Cytoplasm</keyword>
<evidence type="ECO:0000313" key="8">
    <source>
        <dbReference type="EMBL" id="HIQ29108.1"/>
    </source>
</evidence>
<evidence type="ECO:0000259" key="6">
    <source>
        <dbReference type="Pfam" id="PF00185"/>
    </source>
</evidence>
<dbReference type="NCBIfam" id="TIGR00658">
    <property type="entry name" value="orni_carb_tr"/>
    <property type="match status" value="1"/>
</dbReference>
<dbReference type="GO" id="GO:0019240">
    <property type="term" value="P:citrulline biosynthetic process"/>
    <property type="evidence" value="ECO:0007669"/>
    <property type="project" value="TreeGrafter"/>
</dbReference>
<comment type="similarity">
    <text evidence="1 5">Belongs to the aspartate/ornithine carbamoyltransferase superfamily. OTCase family.</text>
</comment>
<dbReference type="InterPro" id="IPR006130">
    <property type="entry name" value="Asp/Orn_carbamoylTrfase"/>
</dbReference>
<feature type="binding site" evidence="5">
    <location>
        <begin position="52"/>
        <end position="55"/>
    </location>
    <ligand>
        <name>carbamoyl phosphate</name>
        <dbReference type="ChEBI" id="CHEBI:58228"/>
    </ligand>
</feature>
<dbReference type="InterPro" id="IPR002292">
    <property type="entry name" value="Orn/put_carbamltrans"/>
</dbReference>
<evidence type="ECO:0000256" key="3">
    <source>
        <dbReference type="ARBA" id="ARBA00022679"/>
    </source>
</evidence>
<dbReference type="AlphaFoldDB" id="A0A832ZU85"/>
<comment type="caution">
    <text evidence="5">Lacks conserved residue(s) required for the propagation of feature annotation.</text>
</comment>
<dbReference type="GO" id="GO:0016597">
    <property type="term" value="F:amino acid binding"/>
    <property type="evidence" value="ECO:0007669"/>
    <property type="project" value="InterPro"/>
</dbReference>
<dbReference type="PROSITE" id="PS00097">
    <property type="entry name" value="CARBAMOYLTRANSFERASE"/>
    <property type="match status" value="1"/>
</dbReference>
<feature type="binding site" evidence="5">
    <location>
        <position position="163"/>
    </location>
    <ligand>
        <name>L-ornithine</name>
        <dbReference type="ChEBI" id="CHEBI:46911"/>
    </ligand>
</feature>
<dbReference type="NCBIfam" id="NF001986">
    <property type="entry name" value="PRK00779.1"/>
    <property type="match status" value="1"/>
</dbReference>
<feature type="binding site" evidence="5">
    <location>
        <position position="227"/>
    </location>
    <ligand>
        <name>L-ornithine</name>
        <dbReference type="ChEBI" id="CHEBI:46911"/>
    </ligand>
</feature>
<name>A0A832ZU85_CALS0</name>
<feature type="domain" description="Aspartate/ornithine carbamoyltransferase Asp/Orn-binding" evidence="6">
    <location>
        <begin position="152"/>
        <end position="307"/>
    </location>
</feature>
<dbReference type="PRINTS" id="PR00100">
    <property type="entry name" value="AOTCASE"/>
</dbReference>
<evidence type="ECO:0000313" key="9">
    <source>
        <dbReference type="Proteomes" id="UP000608579"/>
    </source>
</evidence>
<evidence type="ECO:0000256" key="2">
    <source>
        <dbReference type="ARBA" id="ARBA00013007"/>
    </source>
</evidence>
<keyword evidence="3 5" id="KW-0808">Transferase</keyword>
<organism evidence="8 9">
    <name type="scientific">Caldiarchaeum subterraneum</name>
    <dbReference type="NCBI Taxonomy" id="311458"/>
    <lineage>
        <taxon>Archaea</taxon>
        <taxon>Nitrososphaerota</taxon>
        <taxon>Candidatus Caldarchaeales</taxon>
        <taxon>Candidatus Caldarchaeaceae</taxon>
        <taxon>Candidatus Caldarchaeum</taxon>
    </lineage>
</organism>
<dbReference type="SUPFAM" id="SSF53671">
    <property type="entry name" value="Aspartate/ornithine carbamoyltransferase"/>
    <property type="match status" value="1"/>
</dbReference>
<dbReference type="EC" id="2.1.3.3" evidence="2 5"/>
<evidence type="ECO:0000256" key="1">
    <source>
        <dbReference type="ARBA" id="ARBA00007805"/>
    </source>
</evidence>